<keyword evidence="2" id="KW-1185">Reference proteome</keyword>
<proteinExistence type="predicted"/>
<protein>
    <submittedName>
        <fullName evidence="1">DNA polymerase III alpha subunit</fullName>
    </submittedName>
</protein>
<dbReference type="RefSeq" id="WP_184934387.1">
    <property type="nucleotide sequence ID" value="NZ_JACHJV010000001.1"/>
</dbReference>
<reference evidence="1 2" key="1">
    <citation type="submission" date="2020-08" db="EMBL/GenBank/DDBJ databases">
        <title>Sequencing the genomes of 1000 actinobacteria strains.</title>
        <authorList>
            <person name="Klenk H.-P."/>
        </authorList>
    </citation>
    <scope>NUCLEOTIDE SEQUENCE [LARGE SCALE GENOMIC DNA]</scope>
    <source>
        <strain evidence="1 2">DSM 41654</strain>
    </source>
</reference>
<sequence>MSITIDQTIDELLASGRVQGDVQVAGRITAAELQTTASGYDWAVLMLDDGTAVIEVHVLPRTWRDVTVPILTNARLAVTGLLNAVSGELTIIALSVTVADPA</sequence>
<name>A0A7W7VTD1_KITKI</name>
<evidence type="ECO:0000313" key="2">
    <source>
        <dbReference type="Proteomes" id="UP000540506"/>
    </source>
</evidence>
<dbReference type="Proteomes" id="UP000540506">
    <property type="component" value="Unassembled WGS sequence"/>
</dbReference>
<gene>
    <name evidence="1" type="ORF">FHR34_001164</name>
</gene>
<dbReference type="EMBL" id="JACHJV010000001">
    <property type="protein sequence ID" value="MBB4922171.1"/>
    <property type="molecule type" value="Genomic_DNA"/>
</dbReference>
<dbReference type="AlphaFoldDB" id="A0A7W7VTD1"/>
<evidence type="ECO:0000313" key="1">
    <source>
        <dbReference type="EMBL" id="MBB4922171.1"/>
    </source>
</evidence>
<comment type="caution">
    <text evidence="1">The sequence shown here is derived from an EMBL/GenBank/DDBJ whole genome shotgun (WGS) entry which is preliminary data.</text>
</comment>
<accession>A0A7W7VTD1</accession>
<organism evidence="1 2">
    <name type="scientific">Kitasatospora kifunensis</name>
    <name type="common">Streptomyces kifunensis</name>
    <dbReference type="NCBI Taxonomy" id="58351"/>
    <lineage>
        <taxon>Bacteria</taxon>
        <taxon>Bacillati</taxon>
        <taxon>Actinomycetota</taxon>
        <taxon>Actinomycetes</taxon>
        <taxon>Kitasatosporales</taxon>
        <taxon>Streptomycetaceae</taxon>
        <taxon>Kitasatospora</taxon>
    </lineage>
</organism>